<dbReference type="GO" id="GO:0016491">
    <property type="term" value="F:oxidoreductase activity"/>
    <property type="evidence" value="ECO:0007669"/>
    <property type="project" value="UniProtKB-KW"/>
</dbReference>
<dbReference type="InterPro" id="IPR002397">
    <property type="entry name" value="Cyt_P450_B"/>
</dbReference>
<keyword evidence="2 3" id="KW-0560">Oxidoreductase</keyword>
<proteinExistence type="inferred from homology"/>
<protein>
    <submittedName>
        <fullName evidence="3">Cytochrome P450</fullName>
        <ecNumber evidence="3">1.14.-.-</ecNumber>
    </submittedName>
</protein>
<dbReference type="Gene3D" id="1.10.630.10">
    <property type="entry name" value="Cytochrome P450"/>
    <property type="match status" value="1"/>
</dbReference>
<dbReference type="CDD" id="cd11030">
    <property type="entry name" value="CYP105-like"/>
    <property type="match status" value="1"/>
</dbReference>
<reference evidence="4" key="1">
    <citation type="journal article" date="2019" name="Int. J. Syst. Evol. Microbiol.">
        <title>The Global Catalogue of Microorganisms (GCM) 10K type strain sequencing project: providing services to taxonomists for standard genome sequencing and annotation.</title>
        <authorList>
            <consortium name="The Broad Institute Genomics Platform"/>
            <consortium name="The Broad Institute Genome Sequencing Center for Infectious Disease"/>
            <person name="Wu L."/>
            <person name="Ma J."/>
        </authorList>
    </citation>
    <scope>NUCLEOTIDE SEQUENCE [LARGE SCALE GENOMIC DNA]</scope>
    <source>
        <strain evidence="4">CGMCC 4.7177</strain>
    </source>
</reference>
<comment type="similarity">
    <text evidence="1 2">Belongs to the cytochrome P450 family.</text>
</comment>
<comment type="caution">
    <text evidence="3">The sequence shown here is derived from an EMBL/GenBank/DDBJ whole genome shotgun (WGS) entry which is preliminary data.</text>
</comment>
<keyword evidence="2" id="KW-0503">Monooxygenase</keyword>
<accession>A0ABV9AYL7</accession>
<evidence type="ECO:0000256" key="1">
    <source>
        <dbReference type="ARBA" id="ARBA00010617"/>
    </source>
</evidence>
<evidence type="ECO:0000313" key="3">
    <source>
        <dbReference type="EMBL" id="MFC4503571.1"/>
    </source>
</evidence>
<dbReference type="InterPro" id="IPR001128">
    <property type="entry name" value="Cyt_P450"/>
</dbReference>
<keyword evidence="2" id="KW-0408">Iron</keyword>
<dbReference type="EC" id="1.14.-.-" evidence="3"/>
<dbReference type="EMBL" id="JBHSFK010000021">
    <property type="protein sequence ID" value="MFC4503571.1"/>
    <property type="molecule type" value="Genomic_DNA"/>
</dbReference>
<keyword evidence="2" id="KW-0349">Heme</keyword>
<keyword evidence="2" id="KW-0479">Metal-binding</keyword>
<organism evidence="3 4">
    <name type="scientific">Streptomyces vulcanius</name>
    <dbReference type="NCBI Taxonomy" id="1441876"/>
    <lineage>
        <taxon>Bacteria</taxon>
        <taxon>Bacillati</taxon>
        <taxon>Actinomycetota</taxon>
        <taxon>Actinomycetes</taxon>
        <taxon>Kitasatosporales</taxon>
        <taxon>Streptomycetaceae</taxon>
        <taxon>Streptomyces</taxon>
    </lineage>
</organism>
<dbReference type="SUPFAM" id="SSF48264">
    <property type="entry name" value="Cytochrome P450"/>
    <property type="match status" value="1"/>
</dbReference>
<sequence length="394" mass="43077">MPSLPVERITPFDPPPELAQLRATSPLTRLRYPDGHLGWLVTGYHMARQVLSDPRFSARSQLKRAPTVRPGIEPFYRAPALPGWLVDMDAPEHTRIRRQLAKAFTAHRMRSLRPRIEAIVSDRLTAMGEAGDPADLVESFALPVPSLVICELLGVPYTERTTFQRDSATLFSLEATAEQAVRAMADLEAFLTDLTASKRRRPGEDLVSTLATDGELTTAEIAGVAALLLSAGHETTANSLGLGVFALLSHPDQLARLTAEPGLADTAVEELLRYLTIFHFGVPRTPLEDVPLAGEVVRAGEAVTVSLPAANRDPQRFAGPDLLDIGRRQGGHLAFGHGVHQCIGQNLARAEMRIAFPALFQRFPSLRLAVSPEQVPLGRDNGFYGVHRLPVRWS</sequence>
<evidence type="ECO:0000256" key="2">
    <source>
        <dbReference type="RuleBase" id="RU000461"/>
    </source>
</evidence>
<dbReference type="InterPro" id="IPR036396">
    <property type="entry name" value="Cyt_P450_sf"/>
</dbReference>
<dbReference type="PRINTS" id="PR00385">
    <property type="entry name" value="P450"/>
</dbReference>
<dbReference type="Pfam" id="PF00067">
    <property type="entry name" value="p450"/>
    <property type="match status" value="1"/>
</dbReference>
<dbReference type="PANTHER" id="PTHR46696:SF1">
    <property type="entry name" value="CYTOCHROME P450 YJIB-RELATED"/>
    <property type="match status" value="1"/>
</dbReference>
<dbReference type="Proteomes" id="UP001595839">
    <property type="component" value="Unassembled WGS sequence"/>
</dbReference>
<gene>
    <name evidence="3" type="ORF">ACFPIH_29315</name>
</gene>
<keyword evidence="4" id="KW-1185">Reference proteome</keyword>
<evidence type="ECO:0000313" key="4">
    <source>
        <dbReference type="Proteomes" id="UP001595839"/>
    </source>
</evidence>
<dbReference type="PRINTS" id="PR00359">
    <property type="entry name" value="BP450"/>
</dbReference>
<dbReference type="RefSeq" id="WP_381178816.1">
    <property type="nucleotide sequence ID" value="NZ_JBHSFK010000021.1"/>
</dbReference>
<dbReference type="PROSITE" id="PS00086">
    <property type="entry name" value="CYTOCHROME_P450"/>
    <property type="match status" value="1"/>
</dbReference>
<dbReference type="PANTHER" id="PTHR46696">
    <property type="entry name" value="P450, PUTATIVE (EUROFUNG)-RELATED"/>
    <property type="match status" value="1"/>
</dbReference>
<name>A0ABV9AYL7_9ACTN</name>
<dbReference type="InterPro" id="IPR017972">
    <property type="entry name" value="Cyt_P450_CS"/>
</dbReference>